<feature type="domain" description="DUF7260" evidence="1">
    <location>
        <begin position="15"/>
        <end position="249"/>
    </location>
</feature>
<evidence type="ECO:0000313" key="3">
    <source>
        <dbReference type="Proteomes" id="UP000199062"/>
    </source>
</evidence>
<organism evidence="2 3">
    <name type="scientific">Halomicrobium zhouii</name>
    <dbReference type="NCBI Taxonomy" id="767519"/>
    <lineage>
        <taxon>Archaea</taxon>
        <taxon>Methanobacteriati</taxon>
        <taxon>Methanobacteriota</taxon>
        <taxon>Stenosarchaea group</taxon>
        <taxon>Halobacteria</taxon>
        <taxon>Halobacteriales</taxon>
        <taxon>Haloarculaceae</taxon>
        <taxon>Halomicrobium</taxon>
    </lineage>
</organism>
<proteinExistence type="predicted"/>
<dbReference type="Pfam" id="PF23921">
    <property type="entry name" value="DUF7260"/>
    <property type="match status" value="1"/>
</dbReference>
<dbReference type="InterPro" id="IPR055684">
    <property type="entry name" value="DUF7260"/>
</dbReference>
<reference evidence="2 3" key="1">
    <citation type="submission" date="2016-10" db="EMBL/GenBank/DDBJ databases">
        <authorList>
            <person name="de Groot N.N."/>
        </authorList>
    </citation>
    <scope>NUCLEOTIDE SEQUENCE [LARGE SCALE GENOMIC DNA]</scope>
    <source>
        <strain evidence="2 3">CGMCC 1.10457</strain>
    </source>
</reference>
<name>A0A1I6KIP5_9EURY</name>
<dbReference type="EMBL" id="FOZK01000001">
    <property type="protein sequence ID" value="SFR90750.1"/>
    <property type="molecule type" value="Genomic_DNA"/>
</dbReference>
<dbReference type="RefSeq" id="WP_089814141.1">
    <property type="nucleotide sequence ID" value="NZ_FOZK01000001.1"/>
</dbReference>
<evidence type="ECO:0000313" key="2">
    <source>
        <dbReference type="EMBL" id="SFR90750.1"/>
    </source>
</evidence>
<dbReference type="Proteomes" id="UP000199062">
    <property type="component" value="Unassembled WGS sequence"/>
</dbReference>
<keyword evidence="3" id="KW-1185">Reference proteome</keyword>
<dbReference type="AlphaFoldDB" id="A0A1I6KIP5"/>
<sequence length="260" mass="29057">MTADPAHLDPAPDGPLGAARRALTVERQRTTDERDALASFLERVRNVDVVEPTPVQGPRRKIQTPQTTGVATVRDAYVETVMSVPHYDEEYGDSYVESLEAEFGADVAAALVQGHFGEYCKQSVLAKTEQALDERERFLSTLDAERESLADTEERIHTILDRVEGTVDDEDGKPSFSALEGRRSTLQNLQAECDEVAADRQAAIRRQHRQLWVPRSAPDVPAYVYQGLDETYPVLSTIADLGECITNRRRTVERRMSEAK</sequence>
<accession>A0A1I6KIP5</accession>
<gene>
    <name evidence="2" type="ORF">SAMN05216559_0831</name>
</gene>
<evidence type="ECO:0000259" key="1">
    <source>
        <dbReference type="Pfam" id="PF23921"/>
    </source>
</evidence>
<protein>
    <recommendedName>
        <fullName evidence="1">DUF7260 domain-containing protein</fullName>
    </recommendedName>
</protein>
<dbReference type="OrthoDB" id="206489at2157"/>